<gene>
    <name evidence="4" type="ORF">HNQ64_004618</name>
</gene>
<evidence type="ECO:0000313" key="5">
    <source>
        <dbReference type="Proteomes" id="UP000534294"/>
    </source>
</evidence>
<dbReference type="PANTHER" id="PTHR33371:SF4">
    <property type="entry name" value="INTERMEMBRANE PHOSPHOLIPID TRANSPORT SYSTEM BINDING PROTEIN MLAD"/>
    <property type="match status" value="1"/>
</dbReference>
<evidence type="ECO:0000256" key="2">
    <source>
        <dbReference type="SAM" id="Phobius"/>
    </source>
</evidence>
<organism evidence="4 5">
    <name type="scientific">Prosthecobacter dejongeii</name>
    <dbReference type="NCBI Taxonomy" id="48465"/>
    <lineage>
        <taxon>Bacteria</taxon>
        <taxon>Pseudomonadati</taxon>
        <taxon>Verrucomicrobiota</taxon>
        <taxon>Verrucomicrobiia</taxon>
        <taxon>Verrucomicrobiales</taxon>
        <taxon>Verrucomicrobiaceae</taxon>
        <taxon>Prosthecobacter</taxon>
    </lineage>
</organism>
<dbReference type="Proteomes" id="UP000534294">
    <property type="component" value="Unassembled WGS sequence"/>
</dbReference>
<dbReference type="InterPro" id="IPR003399">
    <property type="entry name" value="Mce/MlaD"/>
</dbReference>
<keyword evidence="2" id="KW-1133">Transmembrane helix</keyword>
<sequence>MSQKANPTLIGAFTLVGLIIAGVAVVLFGAGKYFERSHKILLHFDKSAIGLMVGSDVRFGGVRIGRVASINVMVDTEKNRKIIPVVVELGEKDLKAIGTTTGVAIDFSRREGVERAVERGLRAGMKQQSLLTGLLYIEFDIVPDEPGFLYDGPTIANYPTVPTIATEIDELIAGVADGLKKINALDLDGIVKDLRDVLKSADKQLADLNTKAISDSLLVITEDVKNFTGDKKLSLAVDNLNEALVQFRDLSAKVNQGVDPLLEDFSKVADKAAESLTRIEEAGGEITKVTNPRGPVLMRLQAVLQETERAARAITELANDLKRNPNALLMGKDNKE</sequence>
<evidence type="ECO:0000259" key="3">
    <source>
        <dbReference type="Pfam" id="PF02470"/>
    </source>
</evidence>
<dbReference type="AlphaFoldDB" id="A0A7W7YQG2"/>
<feature type="coiled-coil region" evidence="1">
    <location>
        <begin position="297"/>
        <end position="324"/>
    </location>
</feature>
<protein>
    <submittedName>
        <fullName evidence="4">Paraquat-inducible protein B</fullName>
    </submittedName>
</protein>
<feature type="domain" description="Mce/MlaD" evidence="3">
    <location>
        <begin position="41"/>
        <end position="140"/>
    </location>
</feature>
<dbReference type="RefSeq" id="WP_184212876.1">
    <property type="nucleotide sequence ID" value="NZ_JACHIF010000013.1"/>
</dbReference>
<dbReference type="EMBL" id="JACHIF010000013">
    <property type="protein sequence ID" value="MBB5040334.1"/>
    <property type="molecule type" value="Genomic_DNA"/>
</dbReference>
<dbReference type="Pfam" id="PF02470">
    <property type="entry name" value="MlaD"/>
    <property type="match status" value="1"/>
</dbReference>
<keyword evidence="1" id="KW-0175">Coiled coil</keyword>
<dbReference type="InterPro" id="IPR052336">
    <property type="entry name" value="MlaD_Phospholipid_Transporter"/>
</dbReference>
<reference evidence="4 5" key="1">
    <citation type="submission" date="2020-08" db="EMBL/GenBank/DDBJ databases">
        <title>Genomic Encyclopedia of Type Strains, Phase IV (KMG-IV): sequencing the most valuable type-strain genomes for metagenomic binning, comparative biology and taxonomic classification.</title>
        <authorList>
            <person name="Goeker M."/>
        </authorList>
    </citation>
    <scope>NUCLEOTIDE SEQUENCE [LARGE SCALE GENOMIC DNA]</scope>
    <source>
        <strain evidence="4 5">DSM 12251</strain>
    </source>
</reference>
<name>A0A7W7YQG2_9BACT</name>
<keyword evidence="2" id="KW-0472">Membrane</keyword>
<accession>A0A7W7YQG2</accession>
<keyword evidence="2" id="KW-0812">Transmembrane</keyword>
<keyword evidence="5" id="KW-1185">Reference proteome</keyword>
<evidence type="ECO:0000313" key="4">
    <source>
        <dbReference type="EMBL" id="MBB5040334.1"/>
    </source>
</evidence>
<evidence type="ECO:0000256" key="1">
    <source>
        <dbReference type="SAM" id="Coils"/>
    </source>
</evidence>
<feature type="transmembrane region" description="Helical" evidence="2">
    <location>
        <begin position="12"/>
        <end position="34"/>
    </location>
</feature>
<dbReference type="PANTHER" id="PTHR33371">
    <property type="entry name" value="INTERMEMBRANE PHOSPHOLIPID TRANSPORT SYSTEM BINDING PROTEIN MLAD-RELATED"/>
    <property type="match status" value="1"/>
</dbReference>
<proteinExistence type="predicted"/>
<comment type="caution">
    <text evidence="4">The sequence shown here is derived from an EMBL/GenBank/DDBJ whole genome shotgun (WGS) entry which is preliminary data.</text>
</comment>